<feature type="region of interest" description="Disordered" evidence="1">
    <location>
        <begin position="71"/>
        <end position="96"/>
    </location>
</feature>
<accession>A0A1J5P2W8</accession>
<reference evidence="2" key="1">
    <citation type="submission" date="2016-10" db="EMBL/GenBank/DDBJ databases">
        <title>Sequence of Gallionella enrichment culture.</title>
        <authorList>
            <person name="Poehlein A."/>
            <person name="Muehling M."/>
            <person name="Daniel R."/>
        </authorList>
    </citation>
    <scope>NUCLEOTIDE SEQUENCE</scope>
</reference>
<protein>
    <submittedName>
        <fullName evidence="2">Uncharacterized protein</fullName>
    </submittedName>
</protein>
<evidence type="ECO:0000256" key="1">
    <source>
        <dbReference type="SAM" id="MobiDB-lite"/>
    </source>
</evidence>
<feature type="compositionally biased region" description="Basic and acidic residues" evidence="1">
    <location>
        <begin position="71"/>
        <end position="84"/>
    </location>
</feature>
<dbReference type="EMBL" id="MLJW01007346">
    <property type="protein sequence ID" value="OIQ65410.1"/>
    <property type="molecule type" value="Genomic_DNA"/>
</dbReference>
<organism evidence="2">
    <name type="scientific">mine drainage metagenome</name>
    <dbReference type="NCBI Taxonomy" id="410659"/>
    <lineage>
        <taxon>unclassified sequences</taxon>
        <taxon>metagenomes</taxon>
        <taxon>ecological metagenomes</taxon>
    </lineage>
</organism>
<dbReference type="AlphaFoldDB" id="A0A1J5P2W8"/>
<proteinExistence type="predicted"/>
<name>A0A1J5P2W8_9ZZZZ</name>
<evidence type="ECO:0000313" key="2">
    <source>
        <dbReference type="EMBL" id="OIQ65410.1"/>
    </source>
</evidence>
<comment type="caution">
    <text evidence="2">The sequence shown here is derived from an EMBL/GenBank/DDBJ whole genome shotgun (WGS) entry which is preliminary data.</text>
</comment>
<sequence>MRAADRRMVDSDHDPIDAVHEAEAPGNRACLEGRIRNRIGEGGGAAGRGGVRGRLHLALFGIGKADFDRQRTRADQYDRQKPHLDGNGAVPGLAQA</sequence>
<gene>
    <name evidence="2" type="ORF">GALL_530310</name>
</gene>